<evidence type="ECO:0008006" key="4">
    <source>
        <dbReference type="Google" id="ProtNLM"/>
    </source>
</evidence>
<dbReference type="Pfam" id="PF12525">
    <property type="entry name" value="DUF3726"/>
    <property type="match status" value="1"/>
</dbReference>
<reference evidence="2 3" key="1">
    <citation type="submission" date="2016-10" db="EMBL/GenBank/DDBJ databases">
        <authorList>
            <person name="de Groot N.N."/>
        </authorList>
    </citation>
    <scope>NUCLEOTIDE SEQUENCE [LARGE SCALE GENOMIC DNA]</scope>
    <source>
        <strain evidence="2 3">DSM 100674</strain>
    </source>
</reference>
<organism evidence="2 3">
    <name type="scientific">Roseovarius azorensis</name>
    <dbReference type="NCBI Taxonomy" id="1287727"/>
    <lineage>
        <taxon>Bacteria</taxon>
        <taxon>Pseudomonadati</taxon>
        <taxon>Pseudomonadota</taxon>
        <taxon>Alphaproteobacteria</taxon>
        <taxon>Rhodobacterales</taxon>
        <taxon>Roseobacteraceae</taxon>
        <taxon>Roseovarius</taxon>
    </lineage>
</organism>
<dbReference type="OrthoDB" id="8420038at2"/>
<dbReference type="Proteomes" id="UP000199582">
    <property type="component" value="Unassembled WGS sequence"/>
</dbReference>
<protein>
    <recommendedName>
        <fullName evidence="4">DUF3726 domain-containing protein</fullName>
    </recommendedName>
</protein>
<proteinExistence type="predicted"/>
<gene>
    <name evidence="2" type="ORF">SAMN05443999_104245</name>
</gene>
<dbReference type="STRING" id="1287727.SAMN05443999_104245"/>
<sequence>MMIKPNDPTRAGSAPVPQTGNPAHLSLSEIQALCFKAARGAGHDWGHAEEAGWAAAWLAAAGLPGPALLLAWLRETDLAAPLPARDRWTTSGRRQCPLRTGVALADHAALPEGPGVTPLVLENLAHPAIILPFVARAAHRIGSRLLVRCGAGMIDPCSGRLSRTPSDSACLGTAPIDLIILREDGITTNPPTPAPHYGVISLLHWQALDALALRITVPPSAQSRTGAGAEGGDND</sequence>
<evidence type="ECO:0000313" key="3">
    <source>
        <dbReference type="Proteomes" id="UP000199582"/>
    </source>
</evidence>
<feature type="region of interest" description="Disordered" evidence="1">
    <location>
        <begin position="1"/>
        <end position="22"/>
    </location>
</feature>
<keyword evidence="3" id="KW-1185">Reference proteome</keyword>
<dbReference type="EMBL" id="FOAG01000004">
    <property type="protein sequence ID" value="SEL27726.1"/>
    <property type="molecule type" value="Genomic_DNA"/>
</dbReference>
<name>A0A1H7NWD6_9RHOB</name>
<dbReference type="InterPro" id="IPR022201">
    <property type="entry name" value="DUF3726"/>
</dbReference>
<evidence type="ECO:0000313" key="2">
    <source>
        <dbReference type="EMBL" id="SEL27726.1"/>
    </source>
</evidence>
<evidence type="ECO:0000256" key="1">
    <source>
        <dbReference type="SAM" id="MobiDB-lite"/>
    </source>
</evidence>
<dbReference type="AlphaFoldDB" id="A0A1H7NWD6"/>
<accession>A0A1H7NWD6</accession>